<gene>
    <name evidence="3" type="ORF">HWQ67_15770</name>
</gene>
<evidence type="ECO:0000313" key="3">
    <source>
        <dbReference type="EMBL" id="MBV6343038.1"/>
    </source>
</evidence>
<evidence type="ECO:0000313" key="4">
    <source>
        <dbReference type="Proteomes" id="UP001196980"/>
    </source>
</evidence>
<feature type="domain" description="Fe-containing alcohol dehydrogenase-like C-terminal" evidence="2">
    <location>
        <begin position="4"/>
        <end position="198"/>
    </location>
</feature>
<proteinExistence type="predicted"/>
<dbReference type="InterPro" id="IPR018211">
    <property type="entry name" value="ADH_Fe_CS"/>
</dbReference>
<dbReference type="EMBL" id="JABXWD010000422">
    <property type="protein sequence ID" value="MBV6343038.1"/>
    <property type="molecule type" value="Genomic_DNA"/>
</dbReference>
<dbReference type="PROSITE" id="PS00060">
    <property type="entry name" value="ADH_IRON_2"/>
    <property type="match status" value="1"/>
</dbReference>
<name>A0ABS6S3P9_9BACT</name>
<dbReference type="PANTHER" id="PTHR11496:SF102">
    <property type="entry name" value="ALCOHOL DEHYDROGENASE 4"/>
    <property type="match status" value="1"/>
</dbReference>
<dbReference type="PANTHER" id="PTHR11496">
    <property type="entry name" value="ALCOHOL DEHYDROGENASE"/>
    <property type="match status" value="1"/>
</dbReference>
<evidence type="ECO:0000259" key="2">
    <source>
        <dbReference type="Pfam" id="PF25137"/>
    </source>
</evidence>
<evidence type="ECO:0000256" key="1">
    <source>
        <dbReference type="ARBA" id="ARBA00001962"/>
    </source>
</evidence>
<dbReference type="InterPro" id="IPR039697">
    <property type="entry name" value="Alcohol_dehydrogenase_Fe"/>
</dbReference>
<dbReference type="Proteomes" id="UP001196980">
    <property type="component" value="Unassembled WGS sequence"/>
</dbReference>
<keyword evidence="4" id="KW-1185">Reference proteome</keyword>
<sequence>YLAACTGMDAMIHAIEAFVSLGSSPFTDVHALAAIRTINDNLIESVENPGNIELRSRIMFGSLEAGLAFSNACLGGVHAMAHSLGGLLDLPHGECNCMLLRHVVDFNFNETAERYIEVGKQMGLDLHGMTMQQQKNAIINRIDYLSDRLNITKGLSKKGVAISDIPALAKNAFKDACMITNPRRPQNVRDIEVLYEEAT</sequence>
<accession>A0ABS6S3P9</accession>
<comment type="caution">
    <text evidence="3">The sequence shown here is derived from an EMBL/GenBank/DDBJ whole genome shotgun (WGS) entry which is preliminary data.</text>
</comment>
<feature type="non-terminal residue" evidence="3">
    <location>
        <position position="1"/>
    </location>
</feature>
<organism evidence="3 4">
    <name type="scientific">Candidatus Magnetobacterium casense</name>
    <dbReference type="NCBI Taxonomy" id="1455061"/>
    <lineage>
        <taxon>Bacteria</taxon>
        <taxon>Pseudomonadati</taxon>
        <taxon>Nitrospirota</taxon>
        <taxon>Thermodesulfovibrionia</taxon>
        <taxon>Thermodesulfovibrionales</taxon>
        <taxon>Candidatus Magnetobacteriaceae</taxon>
        <taxon>Candidatus Magnetobacterium</taxon>
    </lineage>
</organism>
<dbReference type="InterPro" id="IPR056798">
    <property type="entry name" value="ADH_Fe_C"/>
</dbReference>
<dbReference type="Pfam" id="PF25137">
    <property type="entry name" value="ADH_Fe_C"/>
    <property type="match status" value="1"/>
</dbReference>
<reference evidence="3 4" key="1">
    <citation type="journal article" date="2020" name="J Geophys Res Biogeosci">
        <title>Magnetotaxis as an Adaptation to Enable Bacterial Shuttling of Microbial Sulfur and Sulfur Cycling Across Aquatic Oxic#Anoxic Interfaces.</title>
        <authorList>
            <person name="Li J."/>
            <person name="Liu P."/>
            <person name="Wang J."/>
            <person name="Roberts A.P."/>
            <person name="Pan Y."/>
        </authorList>
    </citation>
    <scope>NUCLEOTIDE SEQUENCE [LARGE SCALE GENOMIC DNA]</scope>
    <source>
        <strain evidence="3 4">MYR-1_YQ</strain>
    </source>
</reference>
<protein>
    <submittedName>
        <fullName evidence="3">Iron-containing alcohol dehydrogenase</fullName>
    </submittedName>
</protein>
<comment type="cofactor">
    <cofactor evidence="1">
        <name>Fe cation</name>
        <dbReference type="ChEBI" id="CHEBI:24875"/>
    </cofactor>
</comment>